<dbReference type="RefSeq" id="WP_192791629.1">
    <property type="nucleotide sequence ID" value="NZ_JADBEK010000001.1"/>
</dbReference>
<feature type="transmembrane region" description="Helical" evidence="1">
    <location>
        <begin position="132"/>
        <end position="151"/>
    </location>
</feature>
<proteinExistence type="predicted"/>
<keyword evidence="1" id="KW-1133">Transmembrane helix</keyword>
<evidence type="ECO:0000313" key="2">
    <source>
        <dbReference type="EMBL" id="MBE1592017.1"/>
    </source>
</evidence>
<keyword evidence="1" id="KW-0472">Membrane</keyword>
<feature type="transmembrane region" description="Helical" evidence="1">
    <location>
        <begin position="73"/>
        <end position="93"/>
    </location>
</feature>
<name>A0ABR9MHS4_9ACTN</name>
<keyword evidence="3" id="KW-1185">Reference proteome</keyword>
<accession>A0ABR9MHS4</accession>
<dbReference type="EMBL" id="JADBEK010000001">
    <property type="protein sequence ID" value="MBE1592017.1"/>
    <property type="molecule type" value="Genomic_DNA"/>
</dbReference>
<feature type="transmembrane region" description="Helical" evidence="1">
    <location>
        <begin position="47"/>
        <end position="66"/>
    </location>
</feature>
<evidence type="ECO:0000313" key="3">
    <source>
        <dbReference type="Proteomes" id="UP000633509"/>
    </source>
</evidence>
<comment type="caution">
    <text evidence="2">The sequence shown here is derived from an EMBL/GenBank/DDBJ whole genome shotgun (WGS) entry which is preliminary data.</text>
</comment>
<evidence type="ECO:0008006" key="4">
    <source>
        <dbReference type="Google" id="ProtNLM"/>
    </source>
</evidence>
<gene>
    <name evidence="2" type="ORF">H4W80_010275</name>
</gene>
<dbReference type="Proteomes" id="UP000633509">
    <property type="component" value="Unassembled WGS sequence"/>
</dbReference>
<feature type="transmembrane region" description="Helical" evidence="1">
    <location>
        <begin position="7"/>
        <end position="27"/>
    </location>
</feature>
<keyword evidence="1" id="KW-0812">Transmembrane</keyword>
<protein>
    <recommendedName>
        <fullName evidence="4">DUF1772 domain-containing protein</fullName>
    </recommendedName>
</protein>
<sequence>MVHKLREVTLTTIAIALPLLWLAWLALTEWVPMFPLNDLRPGNLRPRLLAAAINYPFPLLIAAGIALHRPWSLIAASALCGLILVGHLTSWWLPYFGLSSEAQRQVYERDYARTLKILPAAGHAVVPDVQHLVVGLLSVAMLGTTLAVTLAA</sequence>
<evidence type="ECO:0000256" key="1">
    <source>
        <dbReference type="SAM" id="Phobius"/>
    </source>
</evidence>
<organism evidence="2 3">
    <name type="scientific">Nonomuraea angiospora</name>
    <dbReference type="NCBI Taxonomy" id="46172"/>
    <lineage>
        <taxon>Bacteria</taxon>
        <taxon>Bacillati</taxon>
        <taxon>Actinomycetota</taxon>
        <taxon>Actinomycetes</taxon>
        <taxon>Streptosporangiales</taxon>
        <taxon>Streptosporangiaceae</taxon>
        <taxon>Nonomuraea</taxon>
    </lineage>
</organism>
<reference evidence="2 3" key="1">
    <citation type="submission" date="2020-10" db="EMBL/GenBank/DDBJ databases">
        <title>Sequencing the genomes of 1000 actinobacteria strains.</title>
        <authorList>
            <person name="Klenk H.-P."/>
        </authorList>
    </citation>
    <scope>NUCLEOTIDE SEQUENCE [LARGE SCALE GENOMIC DNA]</scope>
    <source>
        <strain evidence="2 3">DSM 43173</strain>
    </source>
</reference>